<evidence type="ECO:0000313" key="5">
    <source>
        <dbReference type="Proteomes" id="UP001168821"/>
    </source>
</evidence>
<comment type="caution">
    <text evidence="4">The sequence shown here is derived from an EMBL/GenBank/DDBJ whole genome shotgun (WGS) entry which is preliminary data.</text>
</comment>
<feature type="signal peptide" evidence="2">
    <location>
        <begin position="1"/>
        <end position="26"/>
    </location>
</feature>
<feature type="region of interest" description="Disordered" evidence="1">
    <location>
        <begin position="683"/>
        <end position="837"/>
    </location>
</feature>
<dbReference type="PANTHER" id="PTHR11485">
    <property type="entry name" value="TRANSFERRIN"/>
    <property type="match status" value="1"/>
</dbReference>
<reference evidence="4" key="1">
    <citation type="journal article" date="2023" name="G3 (Bethesda)">
        <title>Whole genome assemblies of Zophobas morio and Tenebrio molitor.</title>
        <authorList>
            <person name="Kaur S."/>
            <person name="Stinson S.A."/>
            <person name="diCenzo G.C."/>
        </authorList>
    </citation>
    <scope>NUCLEOTIDE SEQUENCE</scope>
    <source>
        <strain evidence="4">QUZm001</strain>
    </source>
</reference>
<evidence type="ECO:0000256" key="1">
    <source>
        <dbReference type="SAM" id="MobiDB-lite"/>
    </source>
</evidence>
<keyword evidence="5" id="KW-1185">Reference proteome</keyword>
<dbReference type="GO" id="GO:0045047">
    <property type="term" value="P:protein targeting to ER"/>
    <property type="evidence" value="ECO:0007669"/>
    <property type="project" value="TreeGrafter"/>
</dbReference>
<dbReference type="Proteomes" id="UP001168821">
    <property type="component" value="Unassembled WGS sequence"/>
</dbReference>
<proteinExistence type="predicted"/>
<feature type="compositionally biased region" description="Basic and acidic residues" evidence="1">
    <location>
        <begin position="705"/>
        <end position="716"/>
    </location>
</feature>
<name>A0AA38J3G6_9CUCU</name>
<dbReference type="PROSITE" id="PS51408">
    <property type="entry name" value="TRANSFERRIN_LIKE_4"/>
    <property type="match status" value="2"/>
</dbReference>
<dbReference type="SUPFAM" id="SSF50978">
    <property type="entry name" value="WD40 repeat-like"/>
    <property type="match status" value="1"/>
</dbReference>
<dbReference type="GO" id="GO:0005785">
    <property type="term" value="C:signal recognition particle receptor complex"/>
    <property type="evidence" value="ECO:0007669"/>
    <property type="project" value="TreeGrafter"/>
</dbReference>
<dbReference type="InterPro" id="IPR036322">
    <property type="entry name" value="WD40_repeat_dom_sf"/>
</dbReference>
<dbReference type="InterPro" id="IPR015943">
    <property type="entry name" value="WD40/YVTN_repeat-like_dom_sf"/>
</dbReference>
<dbReference type="InterPro" id="IPR001680">
    <property type="entry name" value="WD40_rpt"/>
</dbReference>
<keyword evidence="2" id="KW-0732">Signal</keyword>
<dbReference type="Pfam" id="PF00405">
    <property type="entry name" value="Transferrin"/>
    <property type="match status" value="2"/>
</dbReference>
<dbReference type="SMART" id="SM00094">
    <property type="entry name" value="TR_FER"/>
    <property type="match status" value="1"/>
</dbReference>
<dbReference type="SUPFAM" id="SSF53850">
    <property type="entry name" value="Periplasmic binding protein-like II"/>
    <property type="match status" value="2"/>
</dbReference>
<evidence type="ECO:0000259" key="3">
    <source>
        <dbReference type="PROSITE" id="PS51408"/>
    </source>
</evidence>
<dbReference type="PANTHER" id="PTHR11485:SF34">
    <property type="entry name" value="SIGNAL RECOGNITION PARTICLE RECEPTOR SUBUNIT BETA"/>
    <property type="match status" value="1"/>
</dbReference>
<feature type="domain" description="Transferrin-like" evidence="3">
    <location>
        <begin position="368"/>
        <end position="673"/>
    </location>
</feature>
<dbReference type="Gene3D" id="2.130.10.10">
    <property type="entry name" value="YVTN repeat-like/Quinoprotein amine dehydrogenase"/>
    <property type="match status" value="2"/>
</dbReference>
<feature type="domain" description="Transferrin-like" evidence="3">
    <location>
        <begin position="29"/>
        <end position="367"/>
    </location>
</feature>
<organism evidence="4 5">
    <name type="scientific">Zophobas morio</name>
    <dbReference type="NCBI Taxonomy" id="2755281"/>
    <lineage>
        <taxon>Eukaryota</taxon>
        <taxon>Metazoa</taxon>
        <taxon>Ecdysozoa</taxon>
        <taxon>Arthropoda</taxon>
        <taxon>Hexapoda</taxon>
        <taxon>Insecta</taxon>
        <taxon>Pterygota</taxon>
        <taxon>Neoptera</taxon>
        <taxon>Endopterygota</taxon>
        <taxon>Coleoptera</taxon>
        <taxon>Polyphaga</taxon>
        <taxon>Cucujiformia</taxon>
        <taxon>Tenebrionidae</taxon>
        <taxon>Zophobas</taxon>
    </lineage>
</organism>
<dbReference type="SMART" id="SM00320">
    <property type="entry name" value="WD40"/>
    <property type="match status" value="3"/>
</dbReference>
<dbReference type="PRINTS" id="PR00422">
    <property type="entry name" value="TRANSFERRIN"/>
</dbReference>
<sequence>MCANIQRTSCVFTAVLSLFLLTAVYAEKYKLCVVDGRGGFKRSGKYCPTLDKPDSRVECVLGIDRLDCLRKISKGQADFSVFTPEDLVTATNSEIEVLLTDELRYTDNKFEYEVVAVTQNSARIRSRHDLKGKRFCHPGYGYETDWTRILANYLEASIIPQMCNTKLTITENRIKASSEFFNSACKAGPWVNNPKLNLELKSKYPNLCALCDNPTLCEISDKYWGRRGSLFCLTDGAGDISWARLDDVRLHFGLVPGNNESTPEGYSFLCPDGTSKPLNSTNPCVWVVKPWPVVATKRTAAQDIQEFLSTLTNVDSDSWQGAVLHLIENFHLTITKLQPIEPIETFLEEATGFLNANSFSGCHPPRTIRVCTTSIIENAKCAWLRESAAVYGIEPDLECLKADNTTHCMDAVANNAADIVMVPPDLLNPAMKKYNLSTLFYETVNDDGKYLTIAITRNDTTVNKLTDLQGYKACFPSYDGVAWNTVAHSLHQRKALNSCPVSAAVKNFFGASCIPGLPGNEAVCDGNSYRGDMGALQCLIDRKGDVAFISKNSLPDFINSPILNYYGSIQVSTFNVMCEQKSEGCHLSWAPAGQAMIRANTTDLWFQDTLDVFLQIDNLFGRNHKSFTTPLQLFGPYNGKSNILFHDSTIRLRSVPRSRNFDTMQRLYQEDILPTSDECVSSASIKVRDGTPKPPPPTTTTRSKKPTETTKKETSKTKTTSRIRSKKTEDEDEKAKKLTTKPLLSHSSNKKVSKPAPGKKIVSTAKPPSSRPATPPSTRVTKSQFFPSKKMYSNALKRDGSKKISTTKSSLIHEVPTPKAVDDVSPDTSSMSDRPRTATLRKGSIVNKNIVGPDVPKTKVTLPVKLAETKVVPKIKVPLAVKVEEPPIEYEDDFDSYESDFDEYDSSGTSTHLSSGTTSTESSESESAELKSAPKRVSSAGTDDEKKLDSGNYELPESRHRQILDNIKESIEKENANLNHEHNRSNLGSLSDEGFEDGKSLQFINFLGAQKKYQHRKSVELRRKRGEEILSMIRLDTYSFTLYDSAPVPYDVFIKSYGKSNSVQASVQTGEDDLNEEVQTDEIHYSNKWTQCPPCFPQFEESEDFWEVYKCNYLGVGGDTVDRQKRVDIFNENSLEKFLLNAGNLILNLQAEVDVQVNAQTNNNSNIPFSKSCVRYNTQIQDIVKDRPLVNVCFSSSNSNQIFTVHGQKSEDNFQKSVICLWNISNVEVPEMLLFAYGEITCCAVSLECPNLLFGGLNNGSLVVWDTTENSKYHKNVYGNNKDDVVYRSPTYITEISEIKYGHYQKIVTIQPITNKSTEKHLFTVHKATEVCSLDIDGDVILWSVIFKHKNEGKVVEKQGLAHWGSVILTINTKISLKQLYPEIDDFNCTDMVLSPLNSSDLYISTSYGIIIHCLSNGGKTSVKKLLPETQSQATCLEMCPFSSDYVLAGFDNGNINLYSRNVEKPLKVLSNKDATEGKCQIQKIQWSHNRPSVFYTKDVTNTIHVWNLKVSDMFPIYSVPFKENIVCMKLSPIISGSDGTHEETYMMIAADNGSVYLHLLNHEHDQQPVEEYEKDKRIFLNYINRYI</sequence>
<dbReference type="CDD" id="cd13529">
    <property type="entry name" value="PBP2_transferrin"/>
    <property type="match status" value="2"/>
</dbReference>
<gene>
    <name evidence="4" type="ORF">Zmor_001924</name>
</gene>
<feature type="chain" id="PRO_5041344911" description="Transferrin-like domain-containing protein" evidence="2">
    <location>
        <begin position="27"/>
        <end position="1588"/>
    </location>
</feature>
<dbReference type="InterPro" id="IPR001156">
    <property type="entry name" value="Transferrin-like_dom"/>
</dbReference>
<accession>A0AA38J3G6</accession>
<evidence type="ECO:0000313" key="4">
    <source>
        <dbReference type="EMBL" id="KAJ3666483.1"/>
    </source>
</evidence>
<feature type="compositionally biased region" description="Basic and acidic residues" evidence="1">
    <location>
        <begin position="726"/>
        <end position="736"/>
    </location>
</feature>
<protein>
    <recommendedName>
        <fullName evidence="3">Transferrin-like domain-containing protein</fullName>
    </recommendedName>
</protein>
<feature type="compositionally biased region" description="Low complexity" evidence="1">
    <location>
        <begin position="906"/>
        <end position="922"/>
    </location>
</feature>
<dbReference type="Gene3D" id="3.40.190.10">
    <property type="entry name" value="Periplasmic binding protein-like II"/>
    <property type="match status" value="3"/>
</dbReference>
<evidence type="ECO:0000256" key="2">
    <source>
        <dbReference type="SAM" id="SignalP"/>
    </source>
</evidence>
<feature type="region of interest" description="Disordered" evidence="1">
    <location>
        <begin position="898"/>
        <end position="960"/>
    </location>
</feature>
<dbReference type="EMBL" id="JALNTZ010000001">
    <property type="protein sequence ID" value="KAJ3666483.1"/>
    <property type="molecule type" value="Genomic_DNA"/>
</dbReference>